<dbReference type="InterPro" id="IPR005302">
    <property type="entry name" value="MoCF_Sase_C"/>
</dbReference>
<dbReference type="InterPro" id="IPR015424">
    <property type="entry name" value="PyrdxlP-dep_Trfase"/>
</dbReference>
<keyword evidence="1" id="KW-0501">Molybdenum cofactor biosynthesis</keyword>
<evidence type="ECO:0000259" key="2">
    <source>
        <dbReference type="PROSITE" id="PS51340"/>
    </source>
</evidence>
<accession>A0A7R9JY85</accession>
<dbReference type="InterPro" id="IPR005303">
    <property type="entry name" value="MOCOS_middle"/>
</dbReference>
<proteinExistence type="predicted"/>
<dbReference type="GO" id="GO:0030151">
    <property type="term" value="F:molybdenum ion binding"/>
    <property type="evidence" value="ECO:0007669"/>
    <property type="project" value="InterPro"/>
</dbReference>
<dbReference type="GO" id="GO:0006777">
    <property type="term" value="P:Mo-molybdopterin cofactor biosynthetic process"/>
    <property type="evidence" value="ECO:0007669"/>
    <property type="project" value="UniProtKB-KW"/>
</dbReference>
<dbReference type="InterPro" id="IPR000192">
    <property type="entry name" value="Aminotrans_V_dom"/>
</dbReference>
<dbReference type="Gene3D" id="3.40.640.10">
    <property type="entry name" value="Type I PLP-dependent aspartate aminotransferase-like (Major domain)"/>
    <property type="match status" value="1"/>
</dbReference>
<protein>
    <recommendedName>
        <fullName evidence="2">MOSC domain-containing protein</fullName>
    </recommendedName>
</protein>
<dbReference type="InterPro" id="IPR015422">
    <property type="entry name" value="PyrdxlP-dep_Trfase_small"/>
</dbReference>
<dbReference type="PANTHER" id="PTHR14237:SF80">
    <property type="entry name" value="MOLYBDENUM COFACTOR SULFURASE"/>
    <property type="match status" value="1"/>
</dbReference>
<dbReference type="EMBL" id="OE841107">
    <property type="protein sequence ID" value="CAD7594181.1"/>
    <property type="molecule type" value="Genomic_DNA"/>
</dbReference>
<dbReference type="SUPFAM" id="SSF53383">
    <property type="entry name" value="PLP-dependent transferases"/>
    <property type="match status" value="1"/>
</dbReference>
<dbReference type="Pfam" id="PF00266">
    <property type="entry name" value="Aminotran_5"/>
    <property type="match status" value="1"/>
</dbReference>
<dbReference type="Pfam" id="PF03476">
    <property type="entry name" value="MOSC_N"/>
    <property type="match status" value="1"/>
</dbReference>
<dbReference type="SUPFAM" id="SSF141673">
    <property type="entry name" value="MOSC N-terminal domain-like"/>
    <property type="match status" value="1"/>
</dbReference>
<dbReference type="Gene3D" id="3.90.1150.10">
    <property type="entry name" value="Aspartate Aminotransferase, domain 1"/>
    <property type="match status" value="1"/>
</dbReference>
<dbReference type="AlphaFoldDB" id="A0A7R9JY85"/>
<dbReference type="PROSITE" id="PS51340">
    <property type="entry name" value="MOSC"/>
    <property type="match status" value="1"/>
</dbReference>
<dbReference type="PANTHER" id="PTHR14237">
    <property type="entry name" value="MOLYBDOPTERIN COFACTOR SULFURASE MOSC"/>
    <property type="match status" value="1"/>
</dbReference>
<dbReference type="GO" id="GO:0008265">
    <property type="term" value="F:molybdenum cofactor sulfurtransferase activity"/>
    <property type="evidence" value="ECO:0007669"/>
    <property type="project" value="TreeGrafter"/>
</dbReference>
<name>A0A7R9JY85_TIMGE</name>
<dbReference type="InterPro" id="IPR015421">
    <property type="entry name" value="PyrdxlP-dep_Trfase_major"/>
</dbReference>
<evidence type="ECO:0000256" key="1">
    <source>
        <dbReference type="ARBA" id="ARBA00023150"/>
    </source>
</evidence>
<feature type="domain" description="MOSC" evidence="2">
    <location>
        <begin position="552"/>
        <end position="701"/>
    </location>
</feature>
<evidence type="ECO:0000313" key="3">
    <source>
        <dbReference type="EMBL" id="CAD7594181.1"/>
    </source>
</evidence>
<dbReference type="GO" id="GO:0030170">
    <property type="term" value="F:pyridoxal phosphate binding"/>
    <property type="evidence" value="ECO:0007669"/>
    <property type="project" value="InterPro"/>
</dbReference>
<gene>
    <name evidence="3" type="ORF">TGEB3V08_LOCUS5585</name>
</gene>
<sequence length="702" mass="78660">MLFTNINMILNHCPCEVHKNTMSIESLTPSSLLNNYQYKDVCYLDHAGATLYAESQIEAVSQDLCNNVYGNPHSLSLSSRYATDVIDQIRYSILHHFKTNPEEYSLIFTSSATAALKVVAETFDWTGQDEIEKTKDNYEQSKGITHNADIDENNERVEIPENESLNVGKPVYDGSPGVFVYLQDNHTSVLGMRELAANKCKQTHCISHNDIFQELNSEPEQENSIDIDTYSGNSLFVYPAQFEDGTLPFLSILALRHGFDTLKQLCGSIEDIAMHTFSLAQSLFLNLISLHHSNGAPAVVLYTDTDYQNIDTQGGIVNFNLLRANGEYVGFVEVLNMANLYDIQLRTGCFCNTGACQRHLRLSSQDLKHQFQAGHVCGDERDLIDGKPTGSVRVSFGYMSTKEDVDRVLCMITTCFLEEPVINKVPDCWSIGPRGLLYDREWMITTPAGVSLTQKQDTKLCLIKPNIQLDKDQLCLDFPGKFIQGVEISSEVCVSLSTPSVSKGRSEVSLCQSKVCGDRVQGYDCGDEVAQWLSDALCRDGLRLIRQQDSDTRAVKADKKTNLSSGTGKKPALSLSNQAQFLLVNDCSIDWLKEQLEDSAEYSQSNLLARFRCNLAVQGKKPFEENEWTNIQIGEVRFQSEGMCTRCQMVCIDQSTGEKTREPLHTIAASFQGKMRFGMYFSHRKETHIFNISVGEKVLVLQ</sequence>
<reference evidence="3" key="1">
    <citation type="submission" date="2020-11" db="EMBL/GenBank/DDBJ databases">
        <authorList>
            <person name="Tran Van P."/>
        </authorList>
    </citation>
    <scope>NUCLEOTIDE SEQUENCE</scope>
</reference>
<organism evidence="3">
    <name type="scientific">Timema genevievae</name>
    <name type="common">Walking stick</name>
    <dbReference type="NCBI Taxonomy" id="629358"/>
    <lineage>
        <taxon>Eukaryota</taxon>
        <taxon>Metazoa</taxon>
        <taxon>Ecdysozoa</taxon>
        <taxon>Arthropoda</taxon>
        <taxon>Hexapoda</taxon>
        <taxon>Insecta</taxon>
        <taxon>Pterygota</taxon>
        <taxon>Neoptera</taxon>
        <taxon>Polyneoptera</taxon>
        <taxon>Phasmatodea</taxon>
        <taxon>Timematodea</taxon>
        <taxon>Timematoidea</taxon>
        <taxon>Timematidae</taxon>
        <taxon>Timema</taxon>
    </lineage>
</organism>
<dbReference type="Pfam" id="PF03473">
    <property type="entry name" value="MOSC"/>
    <property type="match status" value="1"/>
</dbReference>